<comment type="caution">
    <text evidence="7">Lacks conserved residue(s) required for the propagation of feature annotation.</text>
</comment>
<dbReference type="HOGENOM" id="CLU_1662805_0_0_1"/>
<feature type="domain" description="Kinesin motor" evidence="8">
    <location>
        <begin position="1"/>
        <end position="122"/>
    </location>
</feature>
<dbReference type="GO" id="GO:0007018">
    <property type="term" value="P:microtubule-based movement"/>
    <property type="evidence" value="ECO:0007669"/>
    <property type="project" value="InterPro"/>
</dbReference>
<reference evidence="10" key="1">
    <citation type="submission" date="2013-02" db="EMBL/GenBank/DDBJ databases">
        <authorList>
            <person name="Hughes D."/>
        </authorList>
    </citation>
    <scope>NUCLEOTIDE SEQUENCE</scope>
    <source>
        <strain>Durham</strain>
        <strain evidence="10">NC isolate 2 -- Noor lab</strain>
    </source>
</reference>
<dbReference type="PROSITE" id="PS50067">
    <property type="entry name" value="KINESIN_MOTOR_2"/>
    <property type="match status" value="1"/>
</dbReference>
<dbReference type="InterPro" id="IPR027417">
    <property type="entry name" value="P-loop_NTPase"/>
</dbReference>
<evidence type="ECO:0000256" key="4">
    <source>
        <dbReference type="ARBA" id="ARBA00022840"/>
    </source>
</evidence>
<evidence type="ECO:0000256" key="2">
    <source>
        <dbReference type="ARBA" id="ARBA00022701"/>
    </source>
</evidence>
<dbReference type="InterPro" id="IPR027640">
    <property type="entry name" value="Kinesin-like_fam"/>
</dbReference>
<dbReference type="PRINTS" id="PR00380">
    <property type="entry name" value="KINESINHEAVY"/>
</dbReference>
<reference evidence="9" key="2">
    <citation type="submission" date="2015-06" db="UniProtKB">
        <authorList>
            <consortium name="EnsemblMetazoa"/>
        </authorList>
    </citation>
    <scope>IDENTIFICATION</scope>
</reference>
<dbReference type="STRING" id="36166.T1GXS4"/>
<dbReference type="GO" id="GO:0005874">
    <property type="term" value="C:microtubule"/>
    <property type="evidence" value="ECO:0007669"/>
    <property type="project" value="UniProtKB-KW"/>
</dbReference>
<keyword evidence="2" id="KW-0493">Microtubule</keyword>
<evidence type="ECO:0000259" key="8">
    <source>
        <dbReference type="PROSITE" id="PS50067"/>
    </source>
</evidence>
<dbReference type="EMBL" id="CAQQ02170520">
    <property type="status" value="NOT_ANNOTATED_CDS"/>
    <property type="molecule type" value="Genomic_DNA"/>
</dbReference>
<dbReference type="GO" id="GO:0008017">
    <property type="term" value="F:microtubule binding"/>
    <property type="evidence" value="ECO:0007669"/>
    <property type="project" value="InterPro"/>
</dbReference>
<dbReference type="AlphaFoldDB" id="T1GXS4"/>
<dbReference type="InterPro" id="IPR001752">
    <property type="entry name" value="Kinesin_motor_dom"/>
</dbReference>
<dbReference type="EnsemblMetazoa" id="MESCA008629-RA">
    <property type="protein sequence ID" value="MESCA008629-PA"/>
    <property type="gene ID" value="MESCA008629"/>
</dbReference>
<dbReference type="GO" id="GO:0003777">
    <property type="term" value="F:microtubule motor activity"/>
    <property type="evidence" value="ECO:0007669"/>
    <property type="project" value="InterPro"/>
</dbReference>
<keyword evidence="6" id="KW-0206">Cytoskeleton</keyword>
<keyword evidence="4" id="KW-0067">ATP-binding</keyword>
<dbReference type="EMBL" id="CAQQ02170519">
    <property type="status" value="NOT_ANNOTATED_CDS"/>
    <property type="molecule type" value="Genomic_DNA"/>
</dbReference>
<dbReference type="Proteomes" id="UP000015102">
    <property type="component" value="Unassembled WGS sequence"/>
</dbReference>
<comment type="subcellular location">
    <subcellularLocation>
        <location evidence="1">Cytoplasm</location>
        <location evidence="1">Cytoskeleton</location>
    </subcellularLocation>
</comment>
<evidence type="ECO:0000256" key="5">
    <source>
        <dbReference type="ARBA" id="ARBA00023175"/>
    </source>
</evidence>
<evidence type="ECO:0000313" key="10">
    <source>
        <dbReference type="Proteomes" id="UP000015102"/>
    </source>
</evidence>
<dbReference type="OMA" id="CIEAMRY"/>
<keyword evidence="3" id="KW-0547">Nucleotide-binding</keyword>
<dbReference type="PANTHER" id="PTHR24115">
    <property type="entry name" value="KINESIN-RELATED"/>
    <property type="match status" value="1"/>
</dbReference>
<evidence type="ECO:0000256" key="1">
    <source>
        <dbReference type="ARBA" id="ARBA00004245"/>
    </source>
</evidence>
<dbReference type="Gene3D" id="3.40.850.10">
    <property type="entry name" value="Kinesin motor domain"/>
    <property type="match status" value="1"/>
</dbReference>
<dbReference type="InterPro" id="IPR036961">
    <property type="entry name" value="Kinesin_motor_dom_sf"/>
</dbReference>
<keyword evidence="10" id="KW-1185">Reference proteome</keyword>
<evidence type="ECO:0000313" key="9">
    <source>
        <dbReference type="EnsemblMetazoa" id="MESCA008629-PA"/>
    </source>
</evidence>
<dbReference type="Pfam" id="PF00225">
    <property type="entry name" value="Kinesin"/>
    <property type="match status" value="1"/>
</dbReference>
<keyword evidence="6" id="KW-0963">Cytoplasm</keyword>
<protein>
    <recommendedName>
        <fullName evidence="8">Kinesin motor domain-containing protein</fullName>
    </recommendedName>
</protein>
<evidence type="ECO:0000256" key="3">
    <source>
        <dbReference type="ARBA" id="ARBA00022741"/>
    </source>
</evidence>
<dbReference type="SUPFAM" id="SSF52540">
    <property type="entry name" value="P-loop containing nucleoside triphosphate hydrolases"/>
    <property type="match status" value="1"/>
</dbReference>
<organism evidence="9 10">
    <name type="scientific">Megaselia scalaris</name>
    <name type="common">Humpbacked fly</name>
    <name type="synonym">Phora scalaris</name>
    <dbReference type="NCBI Taxonomy" id="36166"/>
    <lineage>
        <taxon>Eukaryota</taxon>
        <taxon>Metazoa</taxon>
        <taxon>Ecdysozoa</taxon>
        <taxon>Arthropoda</taxon>
        <taxon>Hexapoda</taxon>
        <taxon>Insecta</taxon>
        <taxon>Pterygota</taxon>
        <taxon>Neoptera</taxon>
        <taxon>Endopterygota</taxon>
        <taxon>Diptera</taxon>
        <taxon>Brachycera</taxon>
        <taxon>Muscomorpha</taxon>
        <taxon>Platypezoidea</taxon>
        <taxon>Phoridae</taxon>
        <taxon>Megaseliini</taxon>
        <taxon>Megaselia</taxon>
    </lineage>
</organism>
<proteinExistence type="inferred from homology"/>
<sequence>MLHVIKFSLPNLITHKTYRFCDLAGSERQTKTNCEGSRLKEAQQINKSLVVLGRCLDAANSNLQKKANQDVIPIRESKLTMLLQPPLLGKEKLCMIVALTPIEQFFEENMNVLNYASIAKNIVYKSQIKKDVGRRFSWFTSTNYESRGNDQLDLMEDPF</sequence>
<dbReference type="GO" id="GO:0005524">
    <property type="term" value="F:ATP binding"/>
    <property type="evidence" value="ECO:0007669"/>
    <property type="project" value="UniProtKB-KW"/>
</dbReference>
<comment type="similarity">
    <text evidence="7">Belongs to the TRAFAC class myosin-kinesin ATPase superfamily. Kinesin family.</text>
</comment>
<dbReference type="SMART" id="SM00129">
    <property type="entry name" value="KISc"/>
    <property type="match status" value="1"/>
</dbReference>
<evidence type="ECO:0000256" key="6">
    <source>
        <dbReference type="ARBA" id="ARBA00023212"/>
    </source>
</evidence>
<dbReference type="PANTHER" id="PTHR24115:SF1008">
    <property type="entry name" value="KINESIN-LIKE PROTEIN SUBITO"/>
    <property type="match status" value="1"/>
</dbReference>
<name>T1GXS4_MEGSC</name>
<evidence type="ECO:0000256" key="7">
    <source>
        <dbReference type="PROSITE-ProRule" id="PRU00283"/>
    </source>
</evidence>
<keyword evidence="5" id="KW-0505">Motor protein</keyword>
<dbReference type="GO" id="GO:0005634">
    <property type="term" value="C:nucleus"/>
    <property type="evidence" value="ECO:0007669"/>
    <property type="project" value="TreeGrafter"/>
</dbReference>
<dbReference type="GO" id="GO:0016887">
    <property type="term" value="F:ATP hydrolysis activity"/>
    <property type="evidence" value="ECO:0007669"/>
    <property type="project" value="TreeGrafter"/>
</dbReference>
<accession>T1GXS4</accession>
<dbReference type="GO" id="GO:0005871">
    <property type="term" value="C:kinesin complex"/>
    <property type="evidence" value="ECO:0007669"/>
    <property type="project" value="TreeGrafter"/>
</dbReference>